<comment type="cofactor">
    <cofactor evidence="1">
        <name>pyridoxal 5'-phosphate</name>
        <dbReference type="ChEBI" id="CHEBI:597326"/>
    </cofactor>
</comment>
<keyword evidence="6" id="KW-1185">Reference proteome</keyword>
<reference evidence="5 6" key="1">
    <citation type="submission" date="2016-05" db="EMBL/GenBank/DDBJ databases">
        <title>Genomic Taxonomy of the Vibrionaceae.</title>
        <authorList>
            <person name="Gomez-Gil B."/>
            <person name="Enciso-Ibarra J."/>
        </authorList>
    </citation>
    <scope>NUCLEOTIDE SEQUENCE [LARGE SCALE GENOMIC DNA]</scope>
    <source>
        <strain evidence="5 6">CAIM 1920</strain>
    </source>
</reference>
<gene>
    <name evidence="5" type="ORF">A8L45_03115</name>
</gene>
<dbReference type="RefSeq" id="WP_068899342.1">
    <property type="nucleotide sequence ID" value="NZ_JBHUIF010000020.1"/>
</dbReference>
<dbReference type="STRING" id="1080227.A8L45_03115"/>
<dbReference type="SUPFAM" id="SSF53686">
    <property type="entry name" value="Tryptophan synthase beta subunit-like PLP-dependent enzymes"/>
    <property type="match status" value="1"/>
</dbReference>
<dbReference type="AlphaFoldDB" id="A0A1C3ER81"/>
<sequence>MKLNVSPVTSHSFNGIDFYLKRDDLLHPLFSGNKARKFSSLLDLPPHTYTTLIGYGSVQANSLYSLAALAKLKGWAFEYYVDRIPSWLANEPRGNYGGAVEMGAKIIDLSGCEDRNGRHPHDYINKVRKPESDCLFIPEGGRCQLAEQGIKTLALEIMDWKSQQVPGHLTLALPSGTGTTALYLQKHLAAEEVTVITCSCVGGPEYLLEQWHSLEPSLENYPRILPHRKHHFGKLYLEDYQYWSALLEETGVEFDLLYDPLMWLTLAEWKPEGKTTLMYLHQGGLLGNQTMLPRYQRKYAEDKT</sequence>
<evidence type="ECO:0000313" key="5">
    <source>
        <dbReference type="EMBL" id="ODA35732.1"/>
    </source>
</evidence>
<dbReference type="GO" id="GO:0019148">
    <property type="term" value="F:D-cysteine desulfhydrase activity"/>
    <property type="evidence" value="ECO:0007669"/>
    <property type="project" value="TreeGrafter"/>
</dbReference>
<dbReference type="PANTHER" id="PTHR43780:SF2">
    <property type="entry name" value="1-AMINOCYCLOPROPANE-1-CARBOXYLATE DEAMINASE-RELATED"/>
    <property type="match status" value="1"/>
</dbReference>
<dbReference type="PANTHER" id="PTHR43780">
    <property type="entry name" value="1-AMINOCYCLOPROPANE-1-CARBOXYLATE DEAMINASE-RELATED"/>
    <property type="match status" value="1"/>
</dbReference>
<dbReference type="Gene3D" id="3.40.50.1100">
    <property type="match status" value="2"/>
</dbReference>
<dbReference type="InterPro" id="IPR036052">
    <property type="entry name" value="TrpB-like_PALP_sf"/>
</dbReference>
<accession>A0A1C3ER81</accession>
<dbReference type="OrthoDB" id="9801249at2"/>
<dbReference type="InterPro" id="IPR027278">
    <property type="entry name" value="ACCD_DCysDesulf"/>
</dbReference>
<evidence type="ECO:0000256" key="2">
    <source>
        <dbReference type="ARBA" id="ARBA00008639"/>
    </source>
</evidence>
<proteinExistence type="inferred from homology"/>
<evidence type="ECO:0000313" key="6">
    <source>
        <dbReference type="Proteomes" id="UP000094936"/>
    </source>
</evidence>
<dbReference type="Proteomes" id="UP000094936">
    <property type="component" value="Unassembled WGS sequence"/>
</dbReference>
<protein>
    <submittedName>
        <fullName evidence="5">1-aminocyclopropane-1-carboxylate deaminase</fullName>
    </submittedName>
</protein>
<keyword evidence="3 4" id="KW-0663">Pyridoxal phosphate</keyword>
<evidence type="ECO:0000256" key="3">
    <source>
        <dbReference type="ARBA" id="ARBA00022898"/>
    </source>
</evidence>
<dbReference type="PIRSF" id="PIRSF006278">
    <property type="entry name" value="ACCD_DCysDesulf"/>
    <property type="match status" value="1"/>
</dbReference>
<dbReference type="EMBL" id="LYBM01000003">
    <property type="protein sequence ID" value="ODA35732.1"/>
    <property type="molecule type" value="Genomic_DNA"/>
</dbReference>
<evidence type="ECO:0000256" key="4">
    <source>
        <dbReference type="PIRSR" id="PIRSR006278-2"/>
    </source>
</evidence>
<name>A0A1C3ER81_9GAMM</name>
<feature type="modified residue" description="N6-(pyridoxal phosphate)lysine" evidence="4">
    <location>
        <position position="34"/>
    </location>
</feature>
<comment type="similarity">
    <text evidence="2">Belongs to the ACC deaminase/D-cysteine desulfhydrase family.</text>
</comment>
<organism evidence="5 6">
    <name type="scientific">Veronia pacifica</name>
    <dbReference type="NCBI Taxonomy" id="1080227"/>
    <lineage>
        <taxon>Bacteria</taxon>
        <taxon>Pseudomonadati</taxon>
        <taxon>Pseudomonadota</taxon>
        <taxon>Gammaproteobacteria</taxon>
        <taxon>Vibrionales</taxon>
        <taxon>Vibrionaceae</taxon>
        <taxon>Veronia</taxon>
    </lineage>
</organism>
<evidence type="ECO:0000256" key="1">
    <source>
        <dbReference type="ARBA" id="ARBA00001933"/>
    </source>
</evidence>
<comment type="caution">
    <text evidence="5">The sequence shown here is derived from an EMBL/GenBank/DDBJ whole genome shotgun (WGS) entry which is preliminary data.</text>
</comment>